<name>A0A8S5SJF2_9CAUD</name>
<sequence length="34" mass="3833">MQRAILHVKNVVKIKKTPRRGSTEAFIEQLILGG</sequence>
<evidence type="ECO:0000313" key="1">
    <source>
        <dbReference type="EMBL" id="DAF51086.1"/>
    </source>
</evidence>
<proteinExistence type="predicted"/>
<organism evidence="1">
    <name type="scientific">Siphoviridae sp. ctFPV4</name>
    <dbReference type="NCBI Taxonomy" id="2827819"/>
    <lineage>
        <taxon>Viruses</taxon>
        <taxon>Duplodnaviria</taxon>
        <taxon>Heunggongvirae</taxon>
        <taxon>Uroviricota</taxon>
        <taxon>Caudoviricetes</taxon>
    </lineage>
</organism>
<protein>
    <submittedName>
        <fullName evidence="1">Uncharacterized protein</fullName>
    </submittedName>
</protein>
<reference evidence="1" key="1">
    <citation type="journal article" date="2021" name="Proc. Natl. Acad. Sci. U.S.A.">
        <title>A Catalog of Tens of Thousands of Viruses from Human Metagenomes Reveals Hidden Associations with Chronic Diseases.</title>
        <authorList>
            <person name="Tisza M.J."/>
            <person name="Buck C.B."/>
        </authorList>
    </citation>
    <scope>NUCLEOTIDE SEQUENCE</scope>
    <source>
        <strain evidence="1">CtFPV4</strain>
    </source>
</reference>
<accession>A0A8S5SJF2</accession>
<dbReference type="EMBL" id="BK032609">
    <property type="protein sequence ID" value="DAF51086.1"/>
    <property type="molecule type" value="Genomic_DNA"/>
</dbReference>